<dbReference type="PANTHER" id="PTHR45947">
    <property type="entry name" value="SULFOQUINOVOSYL TRANSFERASE SQD2"/>
    <property type="match status" value="1"/>
</dbReference>
<proteinExistence type="predicted"/>
<accession>A0A420ZDL9</accession>
<dbReference type="GO" id="GO:0016757">
    <property type="term" value="F:glycosyltransferase activity"/>
    <property type="evidence" value="ECO:0007669"/>
    <property type="project" value="InterPro"/>
</dbReference>
<comment type="caution">
    <text evidence="3">The sequence shown here is derived from an EMBL/GenBank/DDBJ whole genome shotgun (WGS) entry which is preliminary data.</text>
</comment>
<dbReference type="SUPFAM" id="SSF53756">
    <property type="entry name" value="UDP-Glycosyltransferase/glycogen phosphorylase"/>
    <property type="match status" value="1"/>
</dbReference>
<protein>
    <submittedName>
        <fullName evidence="3">Glycosyltransferase family 4 protein</fullName>
    </submittedName>
</protein>
<feature type="domain" description="Glycosyltransferase subfamily 4-like N-terminal" evidence="2">
    <location>
        <begin position="16"/>
        <end position="189"/>
    </location>
</feature>
<dbReference type="EMBL" id="QMNG01000001">
    <property type="protein sequence ID" value="RLC37861.1"/>
    <property type="molecule type" value="Genomic_DNA"/>
</dbReference>
<evidence type="ECO:0000259" key="1">
    <source>
        <dbReference type="Pfam" id="PF00534"/>
    </source>
</evidence>
<dbReference type="PANTHER" id="PTHR45947:SF3">
    <property type="entry name" value="SULFOQUINOVOSYL TRANSFERASE SQD2"/>
    <property type="match status" value="1"/>
</dbReference>
<evidence type="ECO:0000313" key="4">
    <source>
        <dbReference type="Proteomes" id="UP000281261"/>
    </source>
</evidence>
<dbReference type="InterPro" id="IPR001296">
    <property type="entry name" value="Glyco_trans_1"/>
</dbReference>
<dbReference type="Gene3D" id="3.40.50.2000">
    <property type="entry name" value="Glycogen Phosphorylase B"/>
    <property type="match status" value="2"/>
</dbReference>
<dbReference type="InterPro" id="IPR050194">
    <property type="entry name" value="Glycosyltransferase_grp1"/>
</dbReference>
<organism evidence="3 4">
    <name type="scientific">candidate division Kazan bacterium</name>
    <dbReference type="NCBI Taxonomy" id="2202143"/>
    <lineage>
        <taxon>Bacteria</taxon>
        <taxon>Bacteria division Kazan-3B-28</taxon>
    </lineage>
</organism>
<dbReference type="Pfam" id="PF00534">
    <property type="entry name" value="Glycos_transf_1"/>
    <property type="match status" value="1"/>
</dbReference>
<keyword evidence="3" id="KW-0808">Transferase</keyword>
<sequence>MKKLKVALVHDFLQSFGGAERVTLALSKIFPEAPIYTLTYNPKLAKFFRGRKIIVSKLQKYSLLPAKFLLPFYAGAIEGFDFSGFDVVISSSNSFAKNVITPAATTHISYVHSPMRYVWDAWHTYLGEQSLSRAITKTMRGLLFKIRMWDKLGSSRVDMFVANSRNVRNRIRKYYRRDAQIIYPPVDVDKISMHPENKGYFLAISRLSYYKRLDLAIEACRDLDVPLIVIGTGEEESKLKRLAGPNTKILGWVNDAEKIKYLQNCRALIFPGEEDFGIVPVEAMAAGKPVIAFRKGGLLETVIEGKTGIFFDEQSVVSLKRTLRLFITQENKFDCKIIRKHAKKFSKKRFQDEIRELVAESVKKKVLK</sequence>
<dbReference type="AlphaFoldDB" id="A0A420ZDL9"/>
<evidence type="ECO:0000313" key="3">
    <source>
        <dbReference type="EMBL" id="RLC37861.1"/>
    </source>
</evidence>
<feature type="domain" description="Glycosyl transferase family 1" evidence="1">
    <location>
        <begin position="191"/>
        <end position="333"/>
    </location>
</feature>
<dbReference type="Pfam" id="PF13439">
    <property type="entry name" value="Glyco_transf_4"/>
    <property type="match status" value="1"/>
</dbReference>
<name>A0A420ZDL9_UNCK3</name>
<evidence type="ECO:0000259" key="2">
    <source>
        <dbReference type="Pfam" id="PF13439"/>
    </source>
</evidence>
<gene>
    <name evidence="3" type="ORF">DRH29_00390</name>
</gene>
<reference evidence="3 4" key="1">
    <citation type="submission" date="2018-06" db="EMBL/GenBank/DDBJ databases">
        <title>Extensive metabolic versatility and redundancy in microbially diverse, dynamic hydrothermal sediments.</title>
        <authorList>
            <person name="Dombrowski N."/>
            <person name="Teske A."/>
            <person name="Baker B.J."/>
        </authorList>
    </citation>
    <scope>NUCLEOTIDE SEQUENCE [LARGE SCALE GENOMIC DNA]</scope>
    <source>
        <strain evidence="3">B79_G16</strain>
    </source>
</reference>
<dbReference type="Proteomes" id="UP000281261">
    <property type="component" value="Unassembled WGS sequence"/>
</dbReference>
<dbReference type="InterPro" id="IPR028098">
    <property type="entry name" value="Glyco_trans_4-like_N"/>
</dbReference>